<keyword evidence="4" id="KW-1185">Reference proteome</keyword>
<dbReference type="InterPro" id="IPR052048">
    <property type="entry name" value="ST_Response_Regulator"/>
</dbReference>
<dbReference type="PANTHER" id="PTHR43228">
    <property type="entry name" value="TWO-COMPONENT RESPONSE REGULATOR"/>
    <property type="match status" value="1"/>
</dbReference>
<dbReference type="AlphaFoldDB" id="A0A498RJ01"/>
<dbReference type="PROSITE" id="PS50110">
    <property type="entry name" value="RESPONSE_REGULATORY"/>
    <property type="match status" value="1"/>
</dbReference>
<reference evidence="3 4" key="1">
    <citation type="submission" date="2018-06" db="EMBL/GenBank/DDBJ databases">
        <authorList>
            <person name="Strepis N."/>
        </authorList>
    </citation>
    <scope>NUCLEOTIDE SEQUENCE [LARGE SCALE GENOMIC DNA]</scope>
    <source>
        <strain evidence="3">LUCI</strain>
    </source>
</reference>
<gene>
    <name evidence="3" type="ORF">LUCI_4284</name>
</gene>
<feature type="modified residue" description="4-aspartylphosphate" evidence="1">
    <location>
        <position position="54"/>
    </location>
</feature>
<proteinExistence type="predicted"/>
<feature type="domain" description="Response regulatory" evidence="2">
    <location>
        <begin position="5"/>
        <end position="119"/>
    </location>
</feature>
<dbReference type="RefSeq" id="WP_122629823.1">
    <property type="nucleotide sequence ID" value="NZ_UPPP01000105.1"/>
</dbReference>
<dbReference type="Pfam" id="PF00072">
    <property type="entry name" value="Response_reg"/>
    <property type="match status" value="1"/>
</dbReference>
<sequence length="120" mass="13517">MKPLDILICDDSVLIRKKLKDLLEKLGCRVWEAVNGQDGFEVYQKEKPHAVFMDIVMPVMDGLEALKKIKEQDPQAKVIMLSSTGTATKLTEAIKNGAVDFIQKPYDNEQIQRILTKISG</sequence>
<keyword evidence="1" id="KW-0597">Phosphoprotein</keyword>
<dbReference type="InterPro" id="IPR011006">
    <property type="entry name" value="CheY-like_superfamily"/>
</dbReference>
<dbReference type="SUPFAM" id="SSF52172">
    <property type="entry name" value="CheY-like"/>
    <property type="match status" value="1"/>
</dbReference>
<evidence type="ECO:0000259" key="2">
    <source>
        <dbReference type="PROSITE" id="PS50110"/>
    </source>
</evidence>
<dbReference type="InterPro" id="IPR001789">
    <property type="entry name" value="Sig_transdc_resp-reg_receiver"/>
</dbReference>
<dbReference type="Proteomes" id="UP000277811">
    <property type="component" value="Unassembled WGS sequence"/>
</dbReference>
<dbReference type="EMBL" id="UPPP01000105">
    <property type="protein sequence ID" value="VBB08998.1"/>
    <property type="molecule type" value="Genomic_DNA"/>
</dbReference>
<organism evidence="3 4">
    <name type="scientific">Lucifera butyrica</name>
    <dbReference type="NCBI Taxonomy" id="1351585"/>
    <lineage>
        <taxon>Bacteria</taxon>
        <taxon>Bacillati</taxon>
        <taxon>Bacillota</taxon>
        <taxon>Negativicutes</taxon>
        <taxon>Veillonellales</taxon>
        <taxon>Veillonellaceae</taxon>
        <taxon>Lucifera</taxon>
    </lineage>
</organism>
<dbReference type="OrthoDB" id="9790669at2"/>
<dbReference type="Gene3D" id="3.40.50.2300">
    <property type="match status" value="1"/>
</dbReference>
<name>A0A498RJ01_9FIRM</name>
<dbReference type="SMART" id="SM00448">
    <property type="entry name" value="REC"/>
    <property type="match status" value="1"/>
</dbReference>
<dbReference type="PANTHER" id="PTHR43228:SF1">
    <property type="entry name" value="TWO-COMPONENT RESPONSE REGULATOR ARR22"/>
    <property type="match status" value="1"/>
</dbReference>
<protein>
    <recommendedName>
        <fullName evidence="2">Response regulatory domain-containing protein</fullName>
    </recommendedName>
</protein>
<dbReference type="GO" id="GO:0000160">
    <property type="term" value="P:phosphorelay signal transduction system"/>
    <property type="evidence" value="ECO:0007669"/>
    <property type="project" value="InterPro"/>
</dbReference>
<evidence type="ECO:0000256" key="1">
    <source>
        <dbReference type="PROSITE-ProRule" id="PRU00169"/>
    </source>
</evidence>
<evidence type="ECO:0000313" key="3">
    <source>
        <dbReference type="EMBL" id="VBB08998.1"/>
    </source>
</evidence>
<evidence type="ECO:0000313" key="4">
    <source>
        <dbReference type="Proteomes" id="UP000277811"/>
    </source>
</evidence>
<accession>A0A498RJ01</accession>